<comment type="caution">
    <text evidence="3">The sequence shown here is derived from an EMBL/GenBank/DDBJ whole genome shotgun (WGS) entry which is preliminary data.</text>
</comment>
<keyword evidence="2" id="KW-0812">Transmembrane</keyword>
<dbReference type="EMBL" id="CANHGI010000005">
    <property type="protein sequence ID" value="CAI5452135.1"/>
    <property type="molecule type" value="Genomic_DNA"/>
</dbReference>
<proteinExistence type="predicted"/>
<evidence type="ECO:0000313" key="4">
    <source>
        <dbReference type="Proteomes" id="UP001152747"/>
    </source>
</evidence>
<feature type="compositionally biased region" description="Polar residues" evidence="1">
    <location>
        <begin position="48"/>
        <end position="69"/>
    </location>
</feature>
<dbReference type="AlphaFoldDB" id="A0A9P1IU27"/>
<keyword evidence="2" id="KW-1133">Transmembrane helix</keyword>
<feature type="compositionally biased region" description="Basic and acidic residues" evidence="1">
    <location>
        <begin position="235"/>
        <end position="254"/>
    </location>
</feature>
<gene>
    <name evidence="3" type="ORF">CAMP_LOCUS14772</name>
</gene>
<accession>A0A9P1IU27</accession>
<feature type="region of interest" description="Disordered" evidence="1">
    <location>
        <begin position="1"/>
        <end position="263"/>
    </location>
</feature>
<keyword evidence="2" id="KW-0472">Membrane</keyword>
<dbReference type="Proteomes" id="UP001152747">
    <property type="component" value="Unassembled WGS sequence"/>
</dbReference>
<sequence>MDELPASSVGDKPSGKLSMTQPISKSKEKIGSGEQTKKINVVDAISKKATTSLQTQKQASTYKPMSTSRENIEKSRTFSSEAIVQKKNSNRDGKGGTMSVKTQKPASDLKTPSKSKEAALSKEAMENTIQQKTLSAEPIKGSKRNSIIKIINSKDGGKSKRVASRGKKGYHRESRESARRGRKSLRKKPDESFAAREMDTQDDSLKDLYRKMKATSQAKSIKSPEECLTQGSSGSKEKGSKESKESKKSSENKAQKPTVNTLRRKMQKIGLKPNNTTRKKKYDQELEEWYVQAVSYRCDTTRYRCKYERPFDLLMQYMFPPLLTVFILFTTLILFIVFSKDFTGYHSHTTAIQQISKIQYDRIKYEKIDDFLNNQLNNFKCTGIYQFGYYEIESLRDEFYDGRIIKKAIRAESYRWMNSTHSEFNGLINCPPSIVIEFYDQE</sequence>
<evidence type="ECO:0000313" key="3">
    <source>
        <dbReference type="EMBL" id="CAI5452135.1"/>
    </source>
</evidence>
<feature type="compositionally biased region" description="Low complexity" evidence="1">
    <location>
        <begin position="144"/>
        <end position="154"/>
    </location>
</feature>
<feature type="compositionally biased region" description="Basic and acidic residues" evidence="1">
    <location>
        <begin position="25"/>
        <end position="37"/>
    </location>
</feature>
<feature type="compositionally biased region" description="Basic and acidic residues" evidence="1">
    <location>
        <begin position="187"/>
        <end position="210"/>
    </location>
</feature>
<keyword evidence="4" id="KW-1185">Reference proteome</keyword>
<organism evidence="3 4">
    <name type="scientific">Caenorhabditis angaria</name>
    <dbReference type="NCBI Taxonomy" id="860376"/>
    <lineage>
        <taxon>Eukaryota</taxon>
        <taxon>Metazoa</taxon>
        <taxon>Ecdysozoa</taxon>
        <taxon>Nematoda</taxon>
        <taxon>Chromadorea</taxon>
        <taxon>Rhabditida</taxon>
        <taxon>Rhabditina</taxon>
        <taxon>Rhabditomorpha</taxon>
        <taxon>Rhabditoidea</taxon>
        <taxon>Rhabditidae</taxon>
        <taxon>Peloderinae</taxon>
        <taxon>Caenorhabditis</taxon>
    </lineage>
</organism>
<feature type="transmembrane region" description="Helical" evidence="2">
    <location>
        <begin position="317"/>
        <end position="338"/>
    </location>
</feature>
<reference evidence="3" key="1">
    <citation type="submission" date="2022-11" db="EMBL/GenBank/DDBJ databases">
        <authorList>
            <person name="Kikuchi T."/>
        </authorList>
    </citation>
    <scope>NUCLEOTIDE SEQUENCE</scope>
    <source>
        <strain evidence="3">PS1010</strain>
    </source>
</reference>
<protein>
    <submittedName>
        <fullName evidence="3">Uncharacterized protein</fullName>
    </submittedName>
</protein>
<evidence type="ECO:0000256" key="2">
    <source>
        <dbReference type="SAM" id="Phobius"/>
    </source>
</evidence>
<evidence type="ECO:0000256" key="1">
    <source>
        <dbReference type="SAM" id="MobiDB-lite"/>
    </source>
</evidence>
<feature type="compositionally biased region" description="Basic and acidic residues" evidence="1">
    <location>
        <begin position="114"/>
        <end position="125"/>
    </location>
</feature>
<feature type="compositionally biased region" description="Basic residues" evidence="1">
    <location>
        <begin position="159"/>
        <end position="170"/>
    </location>
</feature>
<name>A0A9P1IU27_9PELO</name>